<protein>
    <submittedName>
        <fullName evidence="2">Uncharacterized protein</fullName>
    </submittedName>
</protein>
<evidence type="ECO:0000313" key="2">
    <source>
        <dbReference type="WBParaSite" id="nRc.2.0.1.t27152-RA"/>
    </source>
</evidence>
<dbReference type="Proteomes" id="UP000887565">
    <property type="component" value="Unplaced"/>
</dbReference>
<sequence>MARLESLSKKYDRPVEFFPNQSAPMASSFNSLNEGTLFAIRIRQNQKQNPYSAELDWQYSTAPSPKIFQQPRTYTPESSNDNKLPATWDKEVSVTTLKMCSNNSRKYVWKNDCAAASGVSVTTWTKSRCKISKLISATFRIECLKPQIIESRINLNCVGGMLKNATKLKKLYTIVVVVPFND</sequence>
<reference evidence="2" key="1">
    <citation type="submission" date="2022-11" db="UniProtKB">
        <authorList>
            <consortium name="WormBaseParasite"/>
        </authorList>
    </citation>
    <scope>IDENTIFICATION</scope>
</reference>
<evidence type="ECO:0000313" key="1">
    <source>
        <dbReference type="Proteomes" id="UP000887565"/>
    </source>
</evidence>
<dbReference type="AlphaFoldDB" id="A0A915JM37"/>
<organism evidence="1 2">
    <name type="scientific">Romanomermis culicivorax</name>
    <name type="common">Nematode worm</name>
    <dbReference type="NCBI Taxonomy" id="13658"/>
    <lineage>
        <taxon>Eukaryota</taxon>
        <taxon>Metazoa</taxon>
        <taxon>Ecdysozoa</taxon>
        <taxon>Nematoda</taxon>
        <taxon>Enoplea</taxon>
        <taxon>Dorylaimia</taxon>
        <taxon>Mermithida</taxon>
        <taxon>Mermithoidea</taxon>
        <taxon>Mermithidae</taxon>
        <taxon>Romanomermis</taxon>
    </lineage>
</organism>
<accession>A0A915JM37</accession>
<proteinExistence type="predicted"/>
<keyword evidence="1" id="KW-1185">Reference proteome</keyword>
<name>A0A915JM37_ROMCU</name>
<dbReference type="WBParaSite" id="nRc.2.0.1.t27152-RA">
    <property type="protein sequence ID" value="nRc.2.0.1.t27152-RA"/>
    <property type="gene ID" value="nRc.2.0.1.g27152"/>
</dbReference>